<dbReference type="InterPro" id="IPR011010">
    <property type="entry name" value="DNA_brk_join_enz"/>
</dbReference>
<keyword evidence="2" id="KW-0229">DNA integration</keyword>
<dbReference type="Gene3D" id="3.30.160.390">
    <property type="entry name" value="Integrase, DNA-binding domain"/>
    <property type="match status" value="1"/>
</dbReference>
<dbReference type="GO" id="GO:0003677">
    <property type="term" value="F:DNA binding"/>
    <property type="evidence" value="ECO:0007669"/>
    <property type="project" value="UniProtKB-KW"/>
</dbReference>
<dbReference type="GO" id="GO:0006310">
    <property type="term" value="P:DNA recombination"/>
    <property type="evidence" value="ECO:0007669"/>
    <property type="project" value="UniProtKB-KW"/>
</dbReference>
<dbReference type="Pfam" id="PF00589">
    <property type="entry name" value="Phage_integrase"/>
    <property type="match status" value="1"/>
</dbReference>
<gene>
    <name evidence="6" type="ORF">GGD88_001144</name>
</gene>
<dbReference type="PANTHER" id="PTHR30629">
    <property type="entry name" value="PROPHAGE INTEGRASE"/>
    <property type="match status" value="1"/>
</dbReference>
<comment type="caution">
    <text evidence="6">The sequence shown here is derived from an EMBL/GenBank/DDBJ whole genome shotgun (WGS) entry which is preliminary data.</text>
</comment>
<dbReference type="Proteomes" id="UP000555728">
    <property type="component" value="Unassembled WGS sequence"/>
</dbReference>
<dbReference type="GO" id="GO:0015074">
    <property type="term" value="P:DNA integration"/>
    <property type="evidence" value="ECO:0007669"/>
    <property type="project" value="UniProtKB-KW"/>
</dbReference>
<dbReference type="InterPro" id="IPR025166">
    <property type="entry name" value="Integrase_DNA_bind_dom"/>
</dbReference>
<feature type="domain" description="Tyr recombinase" evidence="5">
    <location>
        <begin position="222"/>
        <end position="408"/>
    </location>
</feature>
<protein>
    <submittedName>
        <fullName evidence="6">Integrase</fullName>
    </submittedName>
</protein>
<dbReference type="InterPro" id="IPR038488">
    <property type="entry name" value="Integrase_DNA-bd_sf"/>
</dbReference>
<evidence type="ECO:0000256" key="1">
    <source>
        <dbReference type="ARBA" id="ARBA00008857"/>
    </source>
</evidence>
<evidence type="ECO:0000259" key="5">
    <source>
        <dbReference type="PROSITE" id="PS51898"/>
    </source>
</evidence>
<keyword evidence="4" id="KW-0233">DNA recombination</keyword>
<dbReference type="InterPro" id="IPR050808">
    <property type="entry name" value="Phage_Integrase"/>
</dbReference>
<dbReference type="InterPro" id="IPR013762">
    <property type="entry name" value="Integrase-like_cat_sf"/>
</dbReference>
<proteinExistence type="inferred from homology"/>
<organism evidence="6 7">
    <name type="scientific">Roseospira goensis</name>
    <dbReference type="NCBI Taxonomy" id="391922"/>
    <lineage>
        <taxon>Bacteria</taxon>
        <taxon>Pseudomonadati</taxon>
        <taxon>Pseudomonadota</taxon>
        <taxon>Alphaproteobacteria</taxon>
        <taxon>Rhodospirillales</taxon>
        <taxon>Rhodospirillaceae</taxon>
        <taxon>Roseospira</taxon>
    </lineage>
</organism>
<dbReference type="Pfam" id="PF13356">
    <property type="entry name" value="Arm-DNA-bind_3"/>
    <property type="match status" value="1"/>
</dbReference>
<dbReference type="CDD" id="cd00801">
    <property type="entry name" value="INT_P4_C"/>
    <property type="match status" value="1"/>
</dbReference>
<dbReference type="SUPFAM" id="SSF56349">
    <property type="entry name" value="DNA breaking-rejoining enzymes"/>
    <property type="match status" value="1"/>
</dbReference>
<sequence length="442" mass="49072">MSRVTQLLPRAGDQRMGEVLTERSVKARKATDKRQEIPDAALNGLYLTVEPTGRKSWSLRYRWAGKPAKFRLGPYPALGLADARDMAKKGLRLLAAGADPRKAREAAERAERDAEQARQRDDVDAVITLFVERYAKGRNKSWAETERLLRKEALPLLKGKTIQEVQRRDIIEILDAIVDRGCPTLSNRVLAALRKMCAWCVERGILETSPCADVSAPAPKVTRDRTLTDTELKALWAATDRMGAFGPTYKLLVLTGCRRDEVCGMRWDELDLDKRTWTIPGTRTKNSRPHAVHLTDTAIKMIEAQPKIAPERGRKPVYVFTTGGTAPISGHSVAKKQCDRLMAELTGDEIQPWRVHDIRRTVASGMARLGINIATVEKCLNHVSGTFSGVVGVYQHHDFATEKRMAWDAWEAHVMRLVRGSEAGGTLVTLAGARSARGAPSP</sequence>
<dbReference type="PANTHER" id="PTHR30629:SF2">
    <property type="entry name" value="PROPHAGE INTEGRASE INTS-RELATED"/>
    <property type="match status" value="1"/>
</dbReference>
<dbReference type="InterPro" id="IPR053876">
    <property type="entry name" value="Phage_int_M"/>
</dbReference>
<evidence type="ECO:0000256" key="4">
    <source>
        <dbReference type="ARBA" id="ARBA00023172"/>
    </source>
</evidence>
<dbReference type="RefSeq" id="WP_184432617.1">
    <property type="nucleotide sequence ID" value="NZ_JACIGI010000007.1"/>
</dbReference>
<name>A0A7W6RY73_9PROT</name>
<keyword evidence="3" id="KW-0238">DNA-binding</keyword>
<dbReference type="Gene3D" id="1.10.443.10">
    <property type="entry name" value="Intergrase catalytic core"/>
    <property type="match status" value="1"/>
</dbReference>
<keyword evidence="7" id="KW-1185">Reference proteome</keyword>
<evidence type="ECO:0000313" key="7">
    <source>
        <dbReference type="Proteomes" id="UP000555728"/>
    </source>
</evidence>
<dbReference type="EMBL" id="JACIGI010000007">
    <property type="protein sequence ID" value="MBB4285426.1"/>
    <property type="molecule type" value="Genomic_DNA"/>
</dbReference>
<accession>A0A7W6RY73</accession>
<dbReference type="Pfam" id="PF22022">
    <property type="entry name" value="Phage_int_M"/>
    <property type="match status" value="1"/>
</dbReference>
<dbReference type="AlphaFoldDB" id="A0A7W6RY73"/>
<evidence type="ECO:0000256" key="2">
    <source>
        <dbReference type="ARBA" id="ARBA00022908"/>
    </source>
</evidence>
<dbReference type="InterPro" id="IPR002104">
    <property type="entry name" value="Integrase_catalytic"/>
</dbReference>
<dbReference type="PROSITE" id="PS51898">
    <property type="entry name" value="TYR_RECOMBINASE"/>
    <property type="match status" value="1"/>
</dbReference>
<reference evidence="6 7" key="1">
    <citation type="submission" date="2020-08" db="EMBL/GenBank/DDBJ databases">
        <title>Genome sequencing of Purple Non-Sulfur Bacteria from various extreme environments.</title>
        <authorList>
            <person name="Mayer M."/>
        </authorList>
    </citation>
    <scope>NUCLEOTIDE SEQUENCE [LARGE SCALE GENOMIC DNA]</scope>
    <source>
        <strain evidence="6 7">JA135</strain>
    </source>
</reference>
<evidence type="ECO:0000313" key="6">
    <source>
        <dbReference type="EMBL" id="MBB4285426.1"/>
    </source>
</evidence>
<comment type="similarity">
    <text evidence="1">Belongs to the 'phage' integrase family.</text>
</comment>
<dbReference type="InterPro" id="IPR010998">
    <property type="entry name" value="Integrase_recombinase_N"/>
</dbReference>
<evidence type="ECO:0000256" key="3">
    <source>
        <dbReference type="ARBA" id="ARBA00023125"/>
    </source>
</evidence>
<dbReference type="Gene3D" id="1.10.150.130">
    <property type="match status" value="1"/>
</dbReference>